<protein>
    <recommendedName>
        <fullName evidence="1">Methyltransferase type 11 domain-containing protein</fullName>
    </recommendedName>
</protein>
<evidence type="ECO:0000259" key="1">
    <source>
        <dbReference type="Pfam" id="PF08241"/>
    </source>
</evidence>
<dbReference type="Proteomes" id="UP001501083">
    <property type="component" value="Unassembled WGS sequence"/>
</dbReference>
<evidence type="ECO:0000313" key="2">
    <source>
        <dbReference type="EMBL" id="GAA5070575.1"/>
    </source>
</evidence>
<evidence type="ECO:0000313" key="3">
    <source>
        <dbReference type="Proteomes" id="UP001501083"/>
    </source>
</evidence>
<proteinExistence type="predicted"/>
<dbReference type="PANTHER" id="PTHR43591">
    <property type="entry name" value="METHYLTRANSFERASE"/>
    <property type="match status" value="1"/>
</dbReference>
<dbReference type="InterPro" id="IPR029063">
    <property type="entry name" value="SAM-dependent_MTases_sf"/>
</dbReference>
<dbReference type="InterPro" id="IPR013216">
    <property type="entry name" value="Methyltransf_11"/>
</dbReference>
<dbReference type="CDD" id="cd02440">
    <property type="entry name" value="AdoMet_MTases"/>
    <property type="match status" value="1"/>
</dbReference>
<keyword evidence="3" id="KW-1185">Reference proteome</keyword>
<dbReference type="Pfam" id="PF08241">
    <property type="entry name" value="Methyltransf_11"/>
    <property type="match status" value="1"/>
</dbReference>
<name>A0ABP9L7Q0_9GAMM</name>
<accession>A0ABP9L7Q0</accession>
<sequence>MVNPLRSIFDLLAARKTSGMAGTSAYRAKLAQEHARYKDMADVNALPPIFHYWSHTYLRPMVEEFDVRHPDEWFANHLHESAVRTGTDRPRFISIGAGNCDTEVRVAKLLRQKGLDGFVIECLDLNTHMLARGRELAKAEGVQSNVGFVEGDFNRWRADGRYDGVMASQSLHHVMALEDLFDEVRRALHPTGMFVISDIIGRNGHMRWPEALDDVQRFWQEMPTEYRYNRLLSRHEETYENWDCSDEGFEGIRAQDILPTLLERFEFYKFIGFANVIDPFIDRAFGHNFNADAEWDRAFIDRIHQLDEAGFADGRLKPTHMFAALTLSEPPQRQYSRGLSPEACVRTA</sequence>
<organism evidence="2 3">
    <name type="scientific">Lysobacter panacisoli</name>
    <dbReference type="NCBI Taxonomy" id="1255263"/>
    <lineage>
        <taxon>Bacteria</taxon>
        <taxon>Pseudomonadati</taxon>
        <taxon>Pseudomonadota</taxon>
        <taxon>Gammaproteobacteria</taxon>
        <taxon>Lysobacterales</taxon>
        <taxon>Lysobacteraceae</taxon>
        <taxon>Lysobacter</taxon>
    </lineage>
</organism>
<comment type="caution">
    <text evidence="2">The sequence shown here is derived from an EMBL/GenBank/DDBJ whole genome shotgun (WGS) entry which is preliminary data.</text>
</comment>
<dbReference type="SUPFAM" id="SSF53335">
    <property type="entry name" value="S-adenosyl-L-methionine-dependent methyltransferases"/>
    <property type="match status" value="1"/>
</dbReference>
<dbReference type="Gene3D" id="3.40.50.150">
    <property type="entry name" value="Vaccinia Virus protein VP39"/>
    <property type="match status" value="1"/>
</dbReference>
<reference evidence="3" key="1">
    <citation type="journal article" date="2019" name="Int. J. Syst. Evol. Microbiol.">
        <title>The Global Catalogue of Microorganisms (GCM) 10K type strain sequencing project: providing services to taxonomists for standard genome sequencing and annotation.</title>
        <authorList>
            <consortium name="The Broad Institute Genomics Platform"/>
            <consortium name="The Broad Institute Genome Sequencing Center for Infectious Disease"/>
            <person name="Wu L."/>
            <person name="Ma J."/>
        </authorList>
    </citation>
    <scope>NUCLEOTIDE SEQUENCE [LARGE SCALE GENOMIC DNA]</scope>
    <source>
        <strain evidence="3">JCM 19212</strain>
    </source>
</reference>
<feature type="domain" description="Methyltransferase type 11" evidence="1">
    <location>
        <begin position="106"/>
        <end position="196"/>
    </location>
</feature>
<gene>
    <name evidence="2" type="ORF">GCM10025759_08730</name>
</gene>
<dbReference type="EMBL" id="BAABKY010000001">
    <property type="protein sequence ID" value="GAA5070575.1"/>
    <property type="molecule type" value="Genomic_DNA"/>
</dbReference>